<feature type="transmembrane region" description="Helical" evidence="2">
    <location>
        <begin position="12"/>
        <end position="29"/>
    </location>
</feature>
<protein>
    <recommendedName>
        <fullName evidence="5">MotA/TolQ/ExbB proton channel domain-containing protein</fullName>
    </recommendedName>
</protein>
<dbReference type="EMBL" id="JAHZSS010000003">
    <property type="protein sequence ID" value="MBW8190305.1"/>
    <property type="molecule type" value="Genomic_DNA"/>
</dbReference>
<proteinExistence type="predicted"/>
<keyword evidence="2" id="KW-1133">Transmembrane helix</keyword>
<feature type="transmembrane region" description="Helical" evidence="2">
    <location>
        <begin position="112"/>
        <end position="133"/>
    </location>
</feature>
<keyword evidence="2" id="KW-0472">Membrane</keyword>
<evidence type="ECO:0000256" key="2">
    <source>
        <dbReference type="SAM" id="Phobius"/>
    </source>
</evidence>
<feature type="coiled-coil region" evidence="1">
    <location>
        <begin position="276"/>
        <end position="303"/>
    </location>
</feature>
<accession>A0ABS7EDG4</accession>
<keyword evidence="4" id="KW-1185">Reference proteome</keyword>
<organism evidence="3 4">
    <name type="scientific">Neiella holothuriorum</name>
    <dbReference type="NCBI Taxonomy" id="2870530"/>
    <lineage>
        <taxon>Bacteria</taxon>
        <taxon>Pseudomonadati</taxon>
        <taxon>Pseudomonadota</taxon>
        <taxon>Gammaproteobacteria</taxon>
        <taxon>Alteromonadales</taxon>
        <taxon>Echinimonadaceae</taxon>
        <taxon>Neiella</taxon>
    </lineage>
</organism>
<gene>
    <name evidence="3" type="ORF">K0504_04580</name>
</gene>
<evidence type="ECO:0000313" key="4">
    <source>
        <dbReference type="Proteomes" id="UP001166251"/>
    </source>
</evidence>
<comment type="caution">
    <text evidence="3">The sequence shown here is derived from an EMBL/GenBank/DDBJ whole genome shotgun (WGS) entry which is preliminary data.</text>
</comment>
<keyword evidence="1" id="KW-0175">Coiled coil</keyword>
<sequence length="745" mass="82345">MIIDIWTSTDSVTQIIMGTTVVLLLYFAFKELREVNNSKNLLTELSTLKAKSINNTIHFEQLNAKARVWVSEHLMYQPSDSGLVIEAQNDKWLSKTPISQMLPAANGNRNKLVPALLTSLGITGTFLGITMGLSEFNMAGDSKALIASAGELLEGMKTAFYTSLVGLSASALFMVLMKICASRLGKYQESFLKGIADHYFEASPILYLKELGGEQQQRAIEAQIRSSESIASVGTKMQQAIEGLQSFSDSFNGDDIASKVSSAVADSIDTSLAPVMSEVKQELSKLSEIKEQSQQELVELMINKMRGELIEPVTEELAKTSAAVVKSNDVGEQLNSNVERVITATSGTVDTINQFQQETMLKLQGFAESLKGILDSFRDDTQGSMSQIANEVNSMLSSAQAGLNSQRSAFEESATRATSAFEGMKDSLEGALDRRQVAESELFSNVTSRIDSLLNQVSTAFEDQTQVIVQTGEQASQLLQQTQQDFTNAVQERRKEESGLFEQMEQRISQLVTQSQDVFGEQAKTIEGVGREASALMSSAKAELEQGLGDIDNKVLNMSNTVQRELEAFREQYQQNLTAYFEQQNNLLDGSLNKQREGLNAVVENFRQVFNEEYQARHNLLQELTAQYQKLEQSAQTVERVAKAIGLNEAAKMAELQDAATSLGREVGQLKKEYGIAAKAFTDITAKMPEAMHDYFTRANESFESFFTNFDREASSIHNKLSMAAGYLINAEFNRRMLEQDEAEA</sequence>
<reference evidence="3" key="1">
    <citation type="submission" date="2021-07" db="EMBL/GenBank/DDBJ databases">
        <title>Neiella marina sp. nov., isolated from the intestinal content of sea cucumber Apostichopus japonicus.</title>
        <authorList>
            <person name="Bai X."/>
        </authorList>
    </citation>
    <scope>NUCLEOTIDE SEQUENCE</scope>
    <source>
        <strain evidence="3">126</strain>
    </source>
</reference>
<evidence type="ECO:0000313" key="3">
    <source>
        <dbReference type="EMBL" id="MBW8190305.1"/>
    </source>
</evidence>
<dbReference type="RefSeq" id="WP_220102979.1">
    <property type="nucleotide sequence ID" value="NZ_JAHZSS010000003.1"/>
</dbReference>
<keyword evidence="2" id="KW-0812">Transmembrane</keyword>
<dbReference type="Proteomes" id="UP001166251">
    <property type="component" value="Unassembled WGS sequence"/>
</dbReference>
<feature type="coiled-coil region" evidence="1">
    <location>
        <begin position="614"/>
        <end position="673"/>
    </location>
</feature>
<name>A0ABS7EDG4_9GAMM</name>
<evidence type="ECO:0008006" key="5">
    <source>
        <dbReference type="Google" id="ProtNLM"/>
    </source>
</evidence>
<evidence type="ECO:0000256" key="1">
    <source>
        <dbReference type="SAM" id="Coils"/>
    </source>
</evidence>